<dbReference type="GeneID" id="14923214"/>
<reference evidence="2 3" key="1">
    <citation type="journal article" date="2013" name="Genome Biol.">
        <title>Genome of Acanthamoeba castellanii highlights extensive lateral gene transfer and early evolution of tyrosine kinase signaling.</title>
        <authorList>
            <person name="Clarke M."/>
            <person name="Lohan A.J."/>
            <person name="Liu B."/>
            <person name="Lagkouvardos I."/>
            <person name="Roy S."/>
            <person name="Zafar N."/>
            <person name="Bertelli C."/>
            <person name="Schilde C."/>
            <person name="Kianianmomeni A."/>
            <person name="Burglin T.R."/>
            <person name="Frech C."/>
            <person name="Turcotte B."/>
            <person name="Kopec K.O."/>
            <person name="Synnott J.M."/>
            <person name="Choo C."/>
            <person name="Paponov I."/>
            <person name="Finkler A."/>
            <person name="Soon Heng Tan C."/>
            <person name="Hutchins A.P."/>
            <person name="Weinmeier T."/>
            <person name="Rattei T."/>
            <person name="Chu J.S."/>
            <person name="Gimenez G."/>
            <person name="Irimia M."/>
            <person name="Rigden D.J."/>
            <person name="Fitzpatrick D.A."/>
            <person name="Lorenzo-Morales J."/>
            <person name="Bateman A."/>
            <person name="Chiu C.H."/>
            <person name="Tang P."/>
            <person name="Hegemann P."/>
            <person name="Fromm H."/>
            <person name="Raoult D."/>
            <person name="Greub G."/>
            <person name="Miranda-Saavedra D."/>
            <person name="Chen N."/>
            <person name="Nash P."/>
            <person name="Ginger M.L."/>
            <person name="Horn M."/>
            <person name="Schaap P."/>
            <person name="Caler L."/>
            <person name="Loftus B."/>
        </authorList>
    </citation>
    <scope>NUCLEOTIDE SEQUENCE [LARGE SCALE GENOMIC DNA]</scope>
    <source>
        <strain evidence="2 3">Neff</strain>
    </source>
</reference>
<keyword evidence="3" id="KW-1185">Reference proteome</keyword>
<evidence type="ECO:0000313" key="2">
    <source>
        <dbReference type="EMBL" id="ELR22283.1"/>
    </source>
</evidence>
<keyword evidence="1" id="KW-0732">Signal</keyword>
<name>L8HC17_ACACF</name>
<proteinExistence type="predicted"/>
<feature type="chain" id="PRO_5003990606" evidence="1">
    <location>
        <begin position="22"/>
        <end position="294"/>
    </location>
</feature>
<dbReference type="RefSeq" id="XP_004367539.1">
    <property type="nucleotide sequence ID" value="XM_004367482.1"/>
</dbReference>
<dbReference type="EMBL" id="KB007885">
    <property type="protein sequence ID" value="ELR22283.1"/>
    <property type="molecule type" value="Genomic_DNA"/>
</dbReference>
<sequence>MKSVLVVALLFMLLGLHGALACSEVSSSGLKFCFKDLPSSNFNNHNSSLTNILTIFDSVFSATWPSVESAVATAAAKHGFSVCQDCLTALKHMTCSAYVPGCQFGACLVNVSSQLVSAYYTCAGVSPSDAAACGRDGLGSAACNRFLAQIYQSAGNSYELAACMSRKQAEILNNNACFRAQIMGRAMCESFVDVCLCTPDQTVKDDICQYFPAEGYDIDLPAGLTCEATKGWCGAANKKRAVGDNQANQACPNDHLCLSVPQSNNYPAYGASVQTSAAAAPTSFLLAAISALFF</sequence>
<dbReference type="Proteomes" id="UP000011083">
    <property type="component" value="Unassembled WGS sequence"/>
</dbReference>
<organism evidence="2 3">
    <name type="scientific">Acanthamoeba castellanii (strain ATCC 30010 / Neff)</name>
    <dbReference type="NCBI Taxonomy" id="1257118"/>
    <lineage>
        <taxon>Eukaryota</taxon>
        <taxon>Amoebozoa</taxon>
        <taxon>Discosea</taxon>
        <taxon>Longamoebia</taxon>
        <taxon>Centramoebida</taxon>
        <taxon>Acanthamoebidae</taxon>
        <taxon>Acanthamoeba</taxon>
    </lineage>
</organism>
<dbReference type="PROSITE" id="PS51257">
    <property type="entry name" value="PROKAR_LIPOPROTEIN"/>
    <property type="match status" value="1"/>
</dbReference>
<evidence type="ECO:0000313" key="3">
    <source>
        <dbReference type="Proteomes" id="UP000011083"/>
    </source>
</evidence>
<feature type="signal peptide" evidence="1">
    <location>
        <begin position="1"/>
        <end position="21"/>
    </location>
</feature>
<protein>
    <submittedName>
        <fullName evidence="2">Uncharacterized protein</fullName>
    </submittedName>
</protein>
<dbReference type="VEuPathDB" id="AmoebaDB:ACA1_251770"/>
<dbReference type="KEGG" id="acan:ACA1_251770"/>
<evidence type="ECO:0000256" key="1">
    <source>
        <dbReference type="SAM" id="SignalP"/>
    </source>
</evidence>
<gene>
    <name evidence="2" type="ORF">ACA1_251770</name>
</gene>
<accession>L8HC17</accession>
<dbReference type="AlphaFoldDB" id="L8HC17"/>